<reference evidence="2 3" key="1">
    <citation type="submission" date="2024-01" db="EMBL/GenBank/DDBJ databases">
        <authorList>
            <person name="Alioto T."/>
            <person name="Alioto T."/>
            <person name="Gomez Garrido J."/>
        </authorList>
    </citation>
    <scope>NUCLEOTIDE SEQUENCE [LARGE SCALE GENOMIC DNA]</scope>
</reference>
<gene>
    <name evidence="2" type="ORF">FSCOSCO3_A035016</name>
</gene>
<keyword evidence="3" id="KW-1185">Reference proteome</keyword>
<dbReference type="EMBL" id="CAWUFR010000018">
    <property type="protein sequence ID" value="CAK6954728.1"/>
    <property type="molecule type" value="Genomic_DNA"/>
</dbReference>
<evidence type="ECO:0000256" key="1">
    <source>
        <dbReference type="SAM" id="MobiDB-lite"/>
    </source>
</evidence>
<sequence>MEPIGPYSLVCPEEEPALPFSPSELFIIARLLDSPKAPLLDPWPSDQTAPMELPGAKMAPEKPSQRALQANRHVLHWEATQACTPTSDSAEQIPFCAETIMS</sequence>
<dbReference type="Proteomes" id="UP001314229">
    <property type="component" value="Unassembled WGS sequence"/>
</dbReference>
<accession>A0AAV1N6C4</accession>
<name>A0AAV1N6C4_SCOSC</name>
<evidence type="ECO:0000313" key="3">
    <source>
        <dbReference type="Proteomes" id="UP001314229"/>
    </source>
</evidence>
<comment type="caution">
    <text evidence="2">The sequence shown here is derived from an EMBL/GenBank/DDBJ whole genome shotgun (WGS) entry which is preliminary data.</text>
</comment>
<proteinExistence type="predicted"/>
<dbReference type="AlphaFoldDB" id="A0AAV1N6C4"/>
<feature type="region of interest" description="Disordered" evidence="1">
    <location>
        <begin position="39"/>
        <end position="65"/>
    </location>
</feature>
<protein>
    <submittedName>
        <fullName evidence="2">Uncharacterized protein</fullName>
    </submittedName>
</protein>
<evidence type="ECO:0000313" key="2">
    <source>
        <dbReference type="EMBL" id="CAK6954728.1"/>
    </source>
</evidence>
<organism evidence="2 3">
    <name type="scientific">Scomber scombrus</name>
    <name type="common">Atlantic mackerel</name>
    <name type="synonym">Scomber vernalis</name>
    <dbReference type="NCBI Taxonomy" id="13677"/>
    <lineage>
        <taxon>Eukaryota</taxon>
        <taxon>Metazoa</taxon>
        <taxon>Chordata</taxon>
        <taxon>Craniata</taxon>
        <taxon>Vertebrata</taxon>
        <taxon>Euteleostomi</taxon>
        <taxon>Actinopterygii</taxon>
        <taxon>Neopterygii</taxon>
        <taxon>Teleostei</taxon>
        <taxon>Neoteleostei</taxon>
        <taxon>Acanthomorphata</taxon>
        <taxon>Pelagiaria</taxon>
        <taxon>Scombriformes</taxon>
        <taxon>Scombridae</taxon>
        <taxon>Scomber</taxon>
    </lineage>
</organism>